<gene>
    <name evidence="1" type="ORF">GCM10010841_30160</name>
</gene>
<comment type="caution">
    <text evidence="1">The sequence shown here is derived from an EMBL/GenBank/DDBJ whole genome shotgun (WGS) entry which is preliminary data.</text>
</comment>
<protein>
    <submittedName>
        <fullName evidence="1">Uncharacterized protein</fullName>
    </submittedName>
</protein>
<dbReference type="EMBL" id="BMOM01000040">
    <property type="protein sequence ID" value="GGM20090.1"/>
    <property type="molecule type" value="Genomic_DNA"/>
</dbReference>
<dbReference type="Proteomes" id="UP000661918">
    <property type="component" value="Unassembled WGS sequence"/>
</dbReference>
<accession>A0ABQ2GZK3</accession>
<proteinExistence type="predicted"/>
<keyword evidence="2" id="KW-1185">Reference proteome</keyword>
<reference evidence="2" key="1">
    <citation type="journal article" date="2019" name="Int. J. Syst. Evol. Microbiol.">
        <title>The Global Catalogue of Microorganisms (GCM) 10K type strain sequencing project: providing services to taxonomists for standard genome sequencing and annotation.</title>
        <authorList>
            <consortium name="The Broad Institute Genomics Platform"/>
            <consortium name="The Broad Institute Genome Sequencing Center for Infectious Disease"/>
            <person name="Wu L."/>
            <person name="Ma J."/>
        </authorList>
    </citation>
    <scope>NUCLEOTIDE SEQUENCE [LARGE SCALE GENOMIC DNA]</scope>
    <source>
        <strain evidence="2">JCM 15443</strain>
    </source>
</reference>
<evidence type="ECO:0000313" key="1">
    <source>
        <dbReference type="EMBL" id="GGM20090.1"/>
    </source>
</evidence>
<sequence>MTGWTYRNLAALTLPIGTDAAADRARAAGLWPTTSAVGSVGGHDNERVATELASEFQADHSAVLILWRESHGGYVARTPLTELLHFRACGPP</sequence>
<dbReference type="RefSeq" id="WP_188905182.1">
    <property type="nucleotide sequence ID" value="NZ_BMOM01000040.1"/>
</dbReference>
<evidence type="ECO:0000313" key="2">
    <source>
        <dbReference type="Proteomes" id="UP000661918"/>
    </source>
</evidence>
<name>A0ABQ2GZK3_9DEIO</name>
<organism evidence="1 2">
    <name type="scientific">Deinococcus aerophilus</name>
    <dbReference type="NCBI Taxonomy" id="522488"/>
    <lineage>
        <taxon>Bacteria</taxon>
        <taxon>Thermotogati</taxon>
        <taxon>Deinococcota</taxon>
        <taxon>Deinococci</taxon>
        <taxon>Deinococcales</taxon>
        <taxon>Deinococcaceae</taxon>
        <taxon>Deinococcus</taxon>
    </lineage>
</organism>